<reference evidence="6 7" key="1">
    <citation type="submission" date="2019-11" db="EMBL/GenBank/DDBJ databases">
        <title>Characterisation of Fundicoccus ignavus gen. nov. sp. nov., a novel genus of the family Aerococcaceae isolated from bulk tank milk.</title>
        <authorList>
            <person name="Siebert A."/>
            <person name="Huptas C."/>
            <person name="Wenning M."/>
            <person name="Scherer S."/>
            <person name="Doll E.V."/>
        </authorList>
    </citation>
    <scope>NUCLEOTIDE SEQUENCE [LARGE SCALE GENOMIC DNA]</scope>
    <source>
        <strain evidence="6 7">WS4759</strain>
    </source>
</reference>
<feature type="transmembrane region" description="Helical" evidence="5">
    <location>
        <begin position="98"/>
        <end position="121"/>
    </location>
</feature>
<dbReference type="Pfam" id="PF01758">
    <property type="entry name" value="SBF"/>
    <property type="match status" value="1"/>
</dbReference>
<feature type="transmembrane region" description="Helical" evidence="5">
    <location>
        <begin position="225"/>
        <end position="249"/>
    </location>
</feature>
<keyword evidence="2 5" id="KW-0812">Transmembrane</keyword>
<dbReference type="GO" id="GO:0016020">
    <property type="term" value="C:membrane"/>
    <property type="evidence" value="ECO:0007669"/>
    <property type="project" value="UniProtKB-SubCell"/>
</dbReference>
<accession>A0A6I2GQT5</accession>
<keyword evidence="4 5" id="KW-0472">Membrane</keyword>
<dbReference type="InterPro" id="IPR002657">
    <property type="entry name" value="BilAc:Na_symport/Acr3"/>
</dbReference>
<feature type="transmembrane region" description="Helical" evidence="5">
    <location>
        <begin position="36"/>
        <end position="58"/>
    </location>
</feature>
<evidence type="ECO:0000313" key="7">
    <source>
        <dbReference type="Proteomes" id="UP000430975"/>
    </source>
</evidence>
<evidence type="ECO:0000256" key="5">
    <source>
        <dbReference type="SAM" id="Phobius"/>
    </source>
</evidence>
<dbReference type="RefSeq" id="WP_153863664.1">
    <property type="nucleotide sequence ID" value="NZ_WJQS01000006.1"/>
</dbReference>
<comment type="caution">
    <text evidence="6">The sequence shown here is derived from an EMBL/GenBank/DDBJ whole genome shotgun (WGS) entry which is preliminary data.</text>
</comment>
<dbReference type="PANTHER" id="PTHR10361">
    <property type="entry name" value="SODIUM-BILE ACID COTRANSPORTER"/>
    <property type="match status" value="1"/>
</dbReference>
<feature type="transmembrane region" description="Helical" evidence="5">
    <location>
        <begin position="193"/>
        <end position="213"/>
    </location>
</feature>
<dbReference type="EMBL" id="WJQS01000006">
    <property type="protein sequence ID" value="MRI85795.1"/>
    <property type="molecule type" value="Genomic_DNA"/>
</dbReference>
<comment type="subcellular location">
    <subcellularLocation>
        <location evidence="1">Membrane</location>
        <topology evidence="1">Multi-pass membrane protein</topology>
    </subcellularLocation>
</comment>
<evidence type="ECO:0000256" key="3">
    <source>
        <dbReference type="ARBA" id="ARBA00022989"/>
    </source>
</evidence>
<protein>
    <submittedName>
        <fullName evidence="6">Bile acid:sodium symporter family protein</fullName>
    </submittedName>
</protein>
<feature type="transmembrane region" description="Helical" evidence="5">
    <location>
        <begin position="133"/>
        <end position="153"/>
    </location>
</feature>
<evidence type="ECO:0000313" key="6">
    <source>
        <dbReference type="EMBL" id="MRI85795.1"/>
    </source>
</evidence>
<dbReference type="InterPro" id="IPR038770">
    <property type="entry name" value="Na+/solute_symporter_sf"/>
</dbReference>
<feature type="transmembrane region" description="Helical" evidence="5">
    <location>
        <begin position="159"/>
        <end position="181"/>
    </location>
</feature>
<dbReference type="InterPro" id="IPR004710">
    <property type="entry name" value="Bilac:Na_transpt"/>
</dbReference>
<proteinExistence type="predicted"/>
<sequence length="329" mass="35491">MKFVMKANQLFKDYLSWIVLLSAAAALMFPNAFSWLAVWVTLMLQFIMFTMGATMKASDFGEVFRQPVRVLVVVATQYLFMPLSAYVLANVFQLPAEIALGLILVGAVPGGTSSNVITYLAKGDVPLSITATSISTLLSPLLTPLVLSFYGGAFIEIELWPMFLSIVQVVLVPIVLGLIVNRLFGKYTEKAEVFLPTLSSIAVLMVLAGTVAVNRDNLISTGWVIFLVVFLHSLSGYGAGYAVSMLLGYSKESTRAIAIEVGIQNTGLAASLGLAHFTPLAALAGATGAMVHTLFGSMYANLCSKYDEKVAKRKEQTQQNTSTVQQANY</sequence>
<feature type="transmembrane region" description="Helical" evidence="5">
    <location>
        <begin position="70"/>
        <end position="92"/>
    </location>
</feature>
<dbReference type="Gene3D" id="1.20.1530.20">
    <property type="match status" value="1"/>
</dbReference>
<keyword evidence="3 5" id="KW-1133">Transmembrane helix</keyword>
<organism evidence="6 7">
    <name type="scientific">Fundicoccus ignavus</name>
    <dbReference type="NCBI Taxonomy" id="2664442"/>
    <lineage>
        <taxon>Bacteria</taxon>
        <taxon>Bacillati</taxon>
        <taxon>Bacillota</taxon>
        <taxon>Bacilli</taxon>
        <taxon>Lactobacillales</taxon>
        <taxon>Aerococcaceae</taxon>
        <taxon>Fundicoccus</taxon>
    </lineage>
</organism>
<keyword evidence="7" id="KW-1185">Reference proteome</keyword>
<dbReference type="Proteomes" id="UP000430975">
    <property type="component" value="Unassembled WGS sequence"/>
</dbReference>
<gene>
    <name evidence="6" type="ORF">GIY09_07940</name>
</gene>
<evidence type="ECO:0000256" key="4">
    <source>
        <dbReference type="ARBA" id="ARBA00023136"/>
    </source>
</evidence>
<dbReference type="AlphaFoldDB" id="A0A6I2GQT5"/>
<evidence type="ECO:0000256" key="2">
    <source>
        <dbReference type="ARBA" id="ARBA00022692"/>
    </source>
</evidence>
<dbReference type="PANTHER" id="PTHR10361:SF28">
    <property type="entry name" value="P3 PROTEIN-RELATED"/>
    <property type="match status" value="1"/>
</dbReference>
<name>A0A6I2GQT5_9LACT</name>
<evidence type="ECO:0000256" key="1">
    <source>
        <dbReference type="ARBA" id="ARBA00004141"/>
    </source>
</evidence>